<proteinExistence type="predicted"/>
<dbReference type="Proteomes" id="UP000297703">
    <property type="component" value="Unassembled WGS sequence"/>
</dbReference>
<sequence length="104" mass="12490">MGYPFLLIWRYHPEVSDKFSEPRKSASNHVGLWGQRYINLLQHGTYSRSYCTGRNEIKIPAAEFIWKCTKLSHYTNQAHRMEQYDYFLLQYMGCFIDVRKSERS</sequence>
<organism evidence="1 2">
    <name type="scientific">Platysternon megacephalum</name>
    <name type="common">big-headed turtle</name>
    <dbReference type="NCBI Taxonomy" id="55544"/>
    <lineage>
        <taxon>Eukaryota</taxon>
        <taxon>Metazoa</taxon>
        <taxon>Chordata</taxon>
        <taxon>Craniata</taxon>
        <taxon>Vertebrata</taxon>
        <taxon>Euteleostomi</taxon>
        <taxon>Archelosauria</taxon>
        <taxon>Testudinata</taxon>
        <taxon>Testudines</taxon>
        <taxon>Cryptodira</taxon>
        <taxon>Durocryptodira</taxon>
        <taxon>Testudinoidea</taxon>
        <taxon>Platysternidae</taxon>
        <taxon>Platysternon</taxon>
    </lineage>
</organism>
<evidence type="ECO:0000313" key="2">
    <source>
        <dbReference type="Proteomes" id="UP000297703"/>
    </source>
</evidence>
<dbReference type="AlphaFoldDB" id="A0A4D9EM48"/>
<reference evidence="1 2" key="2">
    <citation type="submission" date="2019-04" db="EMBL/GenBank/DDBJ databases">
        <title>The genome sequence of big-headed turtle.</title>
        <authorList>
            <person name="Gong S."/>
        </authorList>
    </citation>
    <scope>NUCLEOTIDE SEQUENCE [LARGE SCALE GENOMIC DNA]</scope>
    <source>
        <strain evidence="1">DO16091913</strain>
        <tissue evidence="1">Muscle</tissue>
    </source>
</reference>
<accession>A0A4D9EM48</accession>
<comment type="caution">
    <text evidence="1">The sequence shown here is derived from an EMBL/GenBank/DDBJ whole genome shotgun (WGS) entry which is preliminary data.</text>
</comment>
<protein>
    <submittedName>
        <fullName evidence="1">Krueppel-like factor 15</fullName>
    </submittedName>
</protein>
<evidence type="ECO:0000313" key="1">
    <source>
        <dbReference type="EMBL" id="TFK12461.1"/>
    </source>
</evidence>
<dbReference type="EMBL" id="QXTE01000022">
    <property type="protein sequence ID" value="TFK12461.1"/>
    <property type="molecule type" value="Genomic_DNA"/>
</dbReference>
<reference evidence="1 2" key="1">
    <citation type="submission" date="2019-04" db="EMBL/GenBank/DDBJ databases">
        <title>Draft genome of the big-headed turtle Platysternon megacephalum.</title>
        <authorList>
            <person name="Gong S."/>
        </authorList>
    </citation>
    <scope>NUCLEOTIDE SEQUENCE [LARGE SCALE GENOMIC DNA]</scope>
    <source>
        <strain evidence="1">DO16091913</strain>
        <tissue evidence="1">Muscle</tissue>
    </source>
</reference>
<gene>
    <name evidence="1" type="ORF">DR999_PMT04258</name>
</gene>
<keyword evidence="2" id="KW-1185">Reference proteome</keyword>
<name>A0A4D9EM48_9SAUR</name>